<evidence type="ECO:0000313" key="2">
    <source>
        <dbReference type="EMBL" id="MBA0743096.1"/>
    </source>
</evidence>
<evidence type="ECO:0000313" key="3">
    <source>
        <dbReference type="Proteomes" id="UP000593579"/>
    </source>
</evidence>
<feature type="compositionally biased region" description="Basic and acidic residues" evidence="1">
    <location>
        <begin position="14"/>
        <end position="26"/>
    </location>
</feature>
<sequence length="125" mass="13446">MLKKCLKKFAVKEKPVGDNGADKEPNKLSSSKGEVEAKREKRSKKKQGKCFLCGGLHELQNCPKQAVVKGKATSELGKSSKGLPPKEKMSLSSNLGEKVTMKTVKLGNVRVGQVIDKASTYGRGG</sequence>
<feature type="region of interest" description="Disordered" evidence="1">
    <location>
        <begin position="71"/>
        <end position="94"/>
    </location>
</feature>
<reference evidence="2 3" key="1">
    <citation type="journal article" date="2019" name="Genome Biol. Evol.">
        <title>Insights into the evolution of the New World diploid cottons (Gossypium, subgenus Houzingenia) based on genome sequencing.</title>
        <authorList>
            <person name="Grover C.E."/>
            <person name="Arick M.A. 2nd"/>
            <person name="Thrash A."/>
            <person name="Conover J.L."/>
            <person name="Sanders W.S."/>
            <person name="Peterson D.G."/>
            <person name="Frelichowski J.E."/>
            <person name="Scheffler J.A."/>
            <person name="Scheffler B.E."/>
            <person name="Wendel J.F."/>
        </authorList>
    </citation>
    <scope>NUCLEOTIDE SEQUENCE [LARGE SCALE GENOMIC DNA]</scope>
    <source>
        <strain evidence="2">5</strain>
        <tissue evidence="2">Leaf</tissue>
    </source>
</reference>
<evidence type="ECO:0000256" key="1">
    <source>
        <dbReference type="SAM" id="MobiDB-lite"/>
    </source>
</evidence>
<dbReference type="Proteomes" id="UP000593579">
    <property type="component" value="Unassembled WGS sequence"/>
</dbReference>
<protein>
    <submittedName>
        <fullName evidence="2">Uncharacterized protein</fullName>
    </submittedName>
</protein>
<feature type="region of interest" description="Disordered" evidence="1">
    <location>
        <begin position="14"/>
        <end position="46"/>
    </location>
</feature>
<keyword evidence="3" id="KW-1185">Reference proteome</keyword>
<dbReference type="AlphaFoldDB" id="A0A7J9C3T9"/>
<dbReference type="EMBL" id="JABEZY010000008">
    <property type="protein sequence ID" value="MBA0743096.1"/>
    <property type="molecule type" value="Genomic_DNA"/>
</dbReference>
<dbReference type="OrthoDB" id="10432164at2759"/>
<accession>A0A7J9C3T9</accession>
<comment type="caution">
    <text evidence="2">The sequence shown here is derived from an EMBL/GenBank/DDBJ whole genome shotgun (WGS) entry which is preliminary data.</text>
</comment>
<organism evidence="2 3">
    <name type="scientific">Gossypium gossypioides</name>
    <name type="common">Mexican cotton</name>
    <name type="synonym">Selera gossypioides</name>
    <dbReference type="NCBI Taxonomy" id="34282"/>
    <lineage>
        <taxon>Eukaryota</taxon>
        <taxon>Viridiplantae</taxon>
        <taxon>Streptophyta</taxon>
        <taxon>Embryophyta</taxon>
        <taxon>Tracheophyta</taxon>
        <taxon>Spermatophyta</taxon>
        <taxon>Magnoliopsida</taxon>
        <taxon>eudicotyledons</taxon>
        <taxon>Gunneridae</taxon>
        <taxon>Pentapetalae</taxon>
        <taxon>rosids</taxon>
        <taxon>malvids</taxon>
        <taxon>Malvales</taxon>
        <taxon>Malvaceae</taxon>
        <taxon>Malvoideae</taxon>
        <taxon>Gossypium</taxon>
    </lineage>
</organism>
<gene>
    <name evidence="2" type="ORF">Gogos_005815</name>
</gene>
<proteinExistence type="predicted"/>
<name>A0A7J9C3T9_GOSGO</name>